<reference evidence="1 2" key="1">
    <citation type="submission" date="2021-04" db="EMBL/GenBank/DDBJ databases">
        <authorList>
            <person name="Shkoporov A.N."/>
            <person name="Stockdale S.R."/>
            <person name="Guerin E."/>
            <person name="Ross R.P."/>
            <person name="Hill C."/>
        </authorList>
    </citation>
    <scope>NUCLEOTIDE SEQUENCE [LARGE SCALE GENOMIC DNA]</scope>
    <source>
        <strain evidence="2">cr2_1</strain>
    </source>
</reference>
<sequence>MAKKENLKTFVIQQSDIDKAINYHLDKGGKDHRHLADCLEREMFYSYCWETIHRSVRPWDGFRKILNTVVDSLFCDMPSITIKTIAIDGAITFRTAQCNGVR</sequence>
<proteinExistence type="predicted"/>
<protein>
    <submittedName>
        <fullName evidence="1">Uncharacterized protein</fullName>
    </submittedName>
</protein>
<organism evidence="1 2">
    <name type="scientific">uncultured phage cr2_1</name>
    <dbReference type="NCBI Taxonomy" id="2986394"/>
    <lineage>
        <taxon>Viruses</taxon>
        <taxon>Duplodnaviria</taxon>
        <taxon>Heunggongvirae</taxon>
        <taxon>Uroviricota</taxon>
        <taxon>Caudoviricetes</taxon>
        <taxon>Crassvirales</taxon>
        <taxon>Crevaviridae</taxon>
        <taxon>Coarsevirinae</taxon>
        <taxon>Junduvirus</taxon>
        <taxon>Junduvirus communis</taxon>
    </lineage>
</organism>
<dbReference type="EMBL" id="MZ130489">
    <property type="protein sequence ID" value="QWM90432.1"/>
    <property type="molecule type" value="Genomic_DNA"/>
</dbReference>
<dbReference type="GeneID" id="75690734"/>
<dbReference type="Proteomes" id="UP000827432">
    <property type="component" value="Segment"/>
</dbReference>
<keyword evidence="2" id="KW-1185">Reference proteome</keyword>
<gene>
    <name evidence="1" type="primary">gp_26569</name>
</gene>
<name>A0AAE7V4Q7_9CAUD</name>
<evidence type="ECO:0000313" key="2">
    <source>
        <dbReference type="Proteomes" id="UP000827432"/>
    </source>
</evidence>
<dbReference type="KEGG" id="vg:75690734"/>
<evidence type="ECO:0000313" key="1">
    <source>
        <dbReference type="EMBL" id="QWM90432.1"/>
    </source>
</evidence>
<accession>A0AAE7V4Q7</accession>
<dbReference type="RefSeq" id="YP_010360004.1">
    <property type="nucleotide sequence ID" value="NC_062779.1"/>
</dbReference>